<dbReference type="PROSITE" id="PS50240">
    <property type="entry name" value="TRYPSIN_DOM"/>
    <property type="match status" value="1"/>
</dbReference>
<dbReference type="InterPro" id="IPR043504">
    <property type="entry name" value="Peptidase_S1_PA_chymotrypsin"/>
</dbReference>
<dbReference type="CDD" id="cd00033">
    <property type="entry name" value="CCP"/>
    <property type="match status" value="1"/>
</dbReference>
<keyword evidence="13" id="KW-0675">Receptor</keyword>
<feature type="domain" description="Peptidase S1" evidence="11">
    <location>
        <begin position="460"/>
        <end position="685"/>
    </location>
</feature>
<feature type="signal peptide" evidence="10">
    <location>
        <begin position="1"/>
        <end position="21"/>
    </location>
</feature>
<keyword evidence="14" id="KW-1185">Reference proteome</keyword>
<evidence type="ECO:0000259" key="11">
    <source>
        <dbReference type="PROSITE" id="PS50240"/>
    </source>
</evidence>
<dbReference type="Gene3D" id="4.10.400.10">
    <property type="entry name" value="Low-density Lipoprotein Receptor"/>
    <property type="match status" value="4"/>
</dbReference>
<dbReference type="PROSITE" id="PS50068">
    <property type="entry name" value="LDLRA_2"/>
    <property type="match status" value="4"/>
</dbReference>
<sequence length="693" mass="77493">MLDGFHSYSLLLLLICGSASAEVCKENDEWTCKEDGKCIPFGERCNGMPDCKHGSDESYSECKTHPRDMDHESFYCATGVSVNKDATCNKARDCPDGSDELPQICEEEIFGLKFKDLNMRGNCPNISEIECLPGECVSKAMKCDGSIDCSNGRDECLELCFQPCSAYPCFQCANGVLVDHDNICDNKIDCLDGSDEMLGVCTGNKESWIAKPMAICIEPPDGAHIFTKHTKFSSSNGTRFVYPNQPAELQCQSNNRTVWNVCTKDGSWNRELPPCRVNPVYLDADTNGTNGCRMVLYNKDIMRIHQVLADGQQVLVVPPILDVNVRFECADTYTFLPYSENGSTKHCQPDKQWLVDLQDFNPRCTKLCRPEELTQLFSLSPTCYDGEHGARVSCDDKYSLIPGTRVKFECAEGFMHLTRDVHYVRCTENGEWEGLQELCSRQQELCKYQCYNNNHVTTLSKSGELTNSLHASWVVPIYARKNDTQYRFACAGNLIGLNVVLTAGHCLYDLTTDDIRVGPTGNRSEIITEDYYEVIMVETYKAYFKINHNHDVGIIMLSRKIQLRQDLQVVCLPYNLTQPIYLNDSFSNVLSWSDDGSLMRTSGKIIEPRQHSGDVLIDLNADEKLCPGDSGAGLIMPCKTSSLCLVGVVSRSPGAGERESKCSREATAASIMSGFVQSWIEEIINHSPCLKNW</sequence>
<dbReference type="OrthoDB" id="2019384at2759"/>
<protein>
    <submittedName>
        <fullName evidence="13">Blast:Sortilin-related receptor</fullName>
    </submittedName>
</protein>
<dbReference type="InterPro" id="IPR009003">
    <property type="entry name" value="Peptidase_S1_PA"/>
</dbReference>
<evidence type="ECO:0000313" key="13">
    <source>
        <dbReference type="EMBL" id="SPP82488.1"/>
    </source>
</evidence>
<dbReference type="Pfam" id="PF00084">
    <property type="entry name" value="Sushi"/>
    <property type="match status" value="1"/>
</dbReference>
<dbReference type="InterPro" id="IPR000436">
    <property type="entry name" value="Sushi_SCR_CCP_dom"/>
</dbReference>
<keyword evidence="4" id="KW-0677">Repeat</keyword>
<feature type="domain" description="Sushi" evidence="12">
    <location>
        <begin position="214"/>
        <end position="277"/>
    </location>
</feature>
<feature type="disulfide bond" evidence="8">
    <location>
        <begin position="76"/>
        <end position="94"/>
    </location>
</feature>
<evidence type="ECO:0000256" key="4">
    <source>
        <dbReference type="ARBA" id="ARBA00022737"/>
    </source>
</evidence>
<dbReference type="SMART" id="SM00192">
    <property type="entry name" value="LDLa"/>
    <property type="match status" value="4"/>
</dbReference>
<evidence type="ECO:0000256" key="8">
    <source>
        <dbReference type="PROSITE-ProRule" id="PRU00124"/>
    </source>
</evidence>
<dbReference type="AlphaFoldDB" id="A0A3B0KFS4"/>
<dbReference type="PROSITE" id="PS50923">
    <property type="entry name" value="SUSHI"/>
    <property type="match status" value="2"/>
</dbReference>
<accession>A0A3B0KFS4</accession>
<name>A0A3B0KFS4_DROGU</name>
<dbReference type="Proteomes" id="UP000268350">
    <property type="component" value="Unassembled WGS sequence"/>
</dbReference>
<gene>
    <name evidence="13" type="ORF">DGUA_6G014371</name>
</gene>
<dbReference type="GO" id="GO:0006508">
    <property type="term" value="P:proteolysis"/>
    <property type="evidence" value="ECO:0007669"/>
    <property type="project" value="InterPro"/>
</dbReference>
<organism evidence="13 14">
    <name type="scientific">Drosophila guanche</name>
    <name type="common">Fruit fly</name>
    <dbReference type="NCBI Taxonomy" id="7266"/>
    <lineage>
        <taxon>Eukaryota</taxon>
        <taxon>Metazoa</taxon>
        <taxon>Ecdysozoa</taxon>
        <taxon>Arthropoda</taxon>
        <taxon>Hexapoda</taxon>
        <taxon>Insecta</taxon>
        <taxon>Pterygota</taxon>
        <taxon>Neoptera</taxon>
        <taxon>Endopterygota</taxon>
        <taxon>Diptera</taxon>
        <taxon>Brachycera</taxon>
        <taxon>Muscomorpha</taxon>
        <taxon>Ephydroidea</taxon>
        <taxon>Drosophilidae</taxon>
        <taxon>Drosophila</taxon>
        <taxon>Sophophora</taxon>
    </lineage>
</organism>
<keyword evidence="3" id="KW-0812">Transmembrane</keyword>
<evidence type="ECO:0000313" key="14">
    <source>
        <dbReference type="Proteomes" id="UP000268350"/>
    </source>
</evidence>
<dbReference type="GO" id="GO:0012505">
    <property type="term" value="C:endomembrane system"/>
    <property type="evidence" value="ECO:0007669"/>
    <property type="project" value="UniProtKB-SubCell"/>
</dbReference>
<reference evidence="14" key="1">
    <citation type="submission" date="2018-01" db="EMBL/GenBank/DDBJ databases">
        <authorList>
            <person name="Alioto T."/>
            <person name="Alioto T."/>
        </authorList>
    </citation>
    <scope>NUCLEOTIDE SEQUENCE [LARGE SCALE GENOMIC DNA]</scope>
</reference>
<feature type="disulfide bond" evidence="8">
    <location>
        <begin position="172"/>
        <end position="190"/>
    </location>
</feature>
<dbReference type="OMA" id="NWYNNET"/>
<keyword evidence="10" id="KW-0732">Signal</keyword>
<keyword evidence="6" id="KW-0472">Membrane</keyword>
<proteinExistence type="predicted"/>
<evidence type="ECO:0000256" key="5">
    <source>
        <dbReference type="ARBA" id="ARBA00022989"/>
    </source>
</evidence>
<dbReference type="Pfam" id="PF00057">
    <property type="entry name" value="Ldl_recept_a"/>
    <property type="match status" value="1"/>
</dbReference>
<dbReference type="PROSITE" id="PS00134">
    <property type="entry name" value="TRYPSIN_HIS"/>
    <property type="match status" value="1"/>
</dbReference>
<keyword evidence="9" id="KW-0768">Sushi</keyword>
<evidence type="ECO:0000256" key="2">
    <source>
        <dbReference type="ARBA" id="ARBA00004308"/>
    </source>
</evidence>
<evidence type="ECO:0000256" key="1">
    <source>
        <dbReference type="ARBA" id="ARBA00004167"/>
    </source>
</evidence>
<evidence type="ECO:0000256" key="9">
    <source>
        <dbReference type="PROSITE-ProRule" id="PRU00302"/>
    </source>
</evidence>
<keyword evidence="7 9" id="KW-1015">Disulfide bond</keyword>
<keyword evidence="5" id="KW-1133">Transmembrane helix</keyword>
<dbReference type="CDD" id="cd00112">
    <property type="entry name" value="LDLa"/>
    <property type="match status" value="3"/>
</dbReference>
<dbReference type="GO" id="GO:0004252">
    <property type="term" value="F:serine-type endopeptidase activity"/>
    <property type="evidence" value="ECO:0007669"/>
    <property type="project" value="InterPro"/>
</dbReference>
<dbReference type="EMBL" id="OUUW01000006">
    <property type="protein sequence ID" value="SPP82488.1"/>
    <property type="molecule type" value="Genomic_DNA"/>
</dbReference>
<dbReference type="InterPro" id="IPR035976">
    <property type="entry name" value="Sushi/SCR/CCP_sf"/>
</dbReference>
<evidence type="ECO:0000256" key="3">
    <source>
        <dbReference type="ARBA" id="ARBA00022692"/>
    </source>
</evidence>
<dbReference type="SUPFAM" id="SSF57424">
    <property type="entry name" value="LDL receptor-like module"/>
    <property type="match status" value="4"/>
</dbReference>
<evidence type="ECO:0000256" key="6">
    <source>
        <dbReference type="ARBA" id="ARBA00023136"/>
    </source>
</evidence>
<feature type="disulfide bond" evidence="9">
    <location>
        <begin position="383"/>
        <end position="426"/>
    </location>
</feature>
<comment type="subcellular location">
    <subcellularLocation>
        <location evidence="2">Endomembrane system</location>
    </subcellularLocation>
    <subcellularLocation>
        <location evidence="1">Membrane</location>
        <topology evidence="1">Single-pass membrane protein</topology>
    </subcellularLocation>
</comment>
<dbReference type="SMART" id="SM00020">
    <property type="entry name" value="Tryp_SPc"/>
    <property type="match status" value="1"/>
</dbReference>
<dbReference type="Gene3D" id="2.40.10.10">
    <property type="entry name" value="Trypsin-like serine proteases"/>
    <property type="match status" value="1"/>
</dbReference>
<feature type="domain" description="Sushi" evidence="12">
    <location>
        <begin position="381"/>
        <end position="441"/>
    </location>
</feature>
<feature type="chain" id="PRO_5017361628" evidence="10">
    <location>
        <begin position="22"/>
        <end position="693"/>
    </location>
</feature>
<dbReference type="InterPro" id="IPR001254">
    <property type="entry name" value="Trypsin_dom"/>
</dbReference>
<dbReference type="PANTHER" id="PTHR24270:SF62">
    <property type="entry name" value="LOW-DENSITY LIPOPROTEIN RECEPTOR-RELATED PROTEIN 2"/>
    <property type="match status" value="1"/>
</dbReference>
<dbReference type="SUPFAM" id="SSF57535">
    <property type="entry name" value="Complement control module/SCR domain"/>
    <property type="match status" value="1"/>
</dbReference>
<comment type="caution">
    <text evidence="9">Lacks conserved residue(s) required for the propagation of feature annotation.</text>
</comment>
<evidence type="ECO:0000259" key="12">
    <source>
        <dbReference type="PROSITE" id="PS50923"/>
    </source>
</evidence>
<dbReference type="Pfam" id="PF00089">
    <property type="entry name" value="Trypsin"/>
    <property type="match status" value="1"/>
</dbReference>
<dbReference type="InterPro" id="IPR018114">
    <property type="entry name" value="TRYPSIN_HIS"/>
</dbReference>
<dbReference type="InterPro" id="IPR036055">
    <property type="entry name" value="LDL_receptor-like_sf"/>
</dbReference>
<dbReference type="InterPro" id="IPR002172">
    <property type="entry name" value="LDrepeatLR_classA_rpt"/>
</dbReference>
<dbReference type="InterPro" id="IPR023415">
    <property type="entry name" value="LDLR_class-A_CS"/>
</dbReference>
<dbReference type="PRINTS" id="PR00261">
    <property type="entry name" value="LDLRECEPTOR"/>
</dbReference>
<evidence type="ECO:0000256" key="10">
    <source>
        <dbReference type="SAM" id="SignalP"/>
    </source>
</evidence>
<dbReference type="InterPro" id="IPR050685">
    <property type="entry name" value="LDLR"/>
</dbReference>
<evidence type="ECO:0000256" key="7">
    <source>
        <dbReference type="ARBA" id="ARBA00023157"/>
    </source>
</evidence>
<dbReference type="GO" id="GO:0016192">
    <property type="term" value="P:vesicle-mediated transport"/>
    <property type="evidence" value="ECO:0007669"/>
    <property type="project" value="UniProtKB-ARBA"/>
</dbReference>
<dbReference type="GO" id="GO:0005886">
    <property type="term" value="C:plasma membrane"/>
    <property type="evidence" value="ECO:0007669"/>
    <property type="project" value="TreeGrafter"/>
</dbReference>
<dbReference type="PANTHER" id="PTHR24270">
    <property type="entry name" value="LOW-DENSITY LIPOPROTEIN RECEPTOR-RELATED"/>
    <property type="match status" value="1"/>
</dbReference>
<dbReference type="Gene3D" id="2.10.70.10">
    <property type="entry name" value="Complement Module, domain 1"/>
    <property type="match status" value="1"/>
</dbReference>
<feature type="disulfide bond" evidence="8">
    <location>
        <begin position="131"/>
        <end position="149"/>
    </location>
</feature>
<dbReference type="PROSITE" id="PS01209">
    <property type="entry name" value="LDLRA_1"/>
    <property type="match status" value="1"/>
</dbReference>
<dbReference type="SUPFAM" id="SSF50494">
    <property type="entry name" value="Trypsin-like serine proteases"/>
    <property type="match status" value="1"/>
</dbReference>
<dbReference type="STRING" id="7266.A0A3B0KFS4"/>